<reference evidence="2 3" key="1">
    <citation type="submission" date="2020-08" db="EMBL/GenBank/DDBJ databases">
        <authorList>
            <person name="Xu S."/>
            <person name="Li A."/>
        </authorList>
    </citation>
    <scope>NUCLEOTIDE SEQUENCE [LARGE SCALE GENOMIC DNA]</scope>
    <source>
        <strain evidence="2 3">119BY6-57</strain>
    </source>
</reference>
<evidence type="ECO:0000256" key="1">
    <source>
        <dbReference type="SAM" id="Phobius"/>
    </source>
</evidence>
<feature type="transmembrane region" description="Helical" evidence="1">
    <location>
        <begin position="9"/>
        <end position="31"/>
    </location>
</feature>
<protein>
    <submittedName>
        <fullName evidence="2">General secretion pathway protein GspM</fullName>
    </submittedName>
</protein>
<keyword evidence="1" id="KW-0812">Transmembrane</keyword>
<dbReference type="Proteomes" id="UP000523196">
    <property type="component" value="Unassembled WGS sequence"/>
</dbReference>
<evidence type="ECO:0000313" key="2">
    <source>
        <dbReference type="EMBL" id="MBB1059076.1"/>
    </source>
</evidence>
<dbReference type="InterPro" id="IPR034756">
    <property type="entry name" value="T2SSM_b"/>
</dbReference>
<keyword evidence="1" id="KW-1133">Transmembrane helix</keyword>
<keyword evidence="1" id="KW-0472">Membrane</keyword>
<comment type="caution">
    <text evidence="2">The sequence shown here is derived from an EMBL/GenBank/DDBJ whole genome shotgun (WGS) entry which is preliminary data.</text>
</comment>
<accession>A0A7W3TIX5</accession>
<dbReference type="NCBIfam" id="NF040576">
    <property type="entry name" value="T2SS_GspM_XpsM"/>
    <property type="match status" value="1"/>
</dbReference>
<organism evidence="2 3">
    <name type="scientific">Marilutibacter spongiae</name>
    <dbReference type="NCBI Taxonomy" id="2025720"/>
    <lineage>
        <taxon>Bacteria</taxon>
        <taxon>Pseudomonadati</taxon>
        <taxon>Pseudomonadota</taxon>
        <taxon>Gammaproteobacteria</taxon>
        <taxon>Lysobacterales</taxon>
        <taxon>Lysobacteraceae</taxon>
        <taxon>Marilutibacter</taxon>
    </lineage>
</organism>
<dbReference type="AlphaFoldDB" id="A0A7W3TIX5"/>
<name>A0A7W3TIX5_9GAMM</name>
<dbReference type="RefSeq" id="WP_182684738.1">
    <property type="nucleotide sequence ID" value="NZ_JACHTF010000001.1"/>
</dbReference>
<dbReference type="Pfam" id="PF10741">
    <property type="entry name" value="T2SSM_b"/>
    <property type="match status" value="1"/>
</dbReference>
<gene>
    <name evidence="2" type="ORF">H4F98_00645</name>
</gene>
<dbReference type="EMBL" id="JACHTF010000001">
    <property type="protein sequence ID" value="MBB1059076.1"/>
    <property type="molecule type" value="Genomic_DNA"/>
</dbReference>
<keyword evidence="3" id="KW-1185">Reference proteome</keyword>
<proteinExistence type="predicted"/>
<sequence>MTPDKRDRWLALGLLVGLCVLAYFVLIHPWWTVPMMEVEQRIETLQQRELRLRMQLEQEPQVDARLAELTELQASNPGFMTESNPELATAALIQRLERVVSDASPGNRSCGIVNRSPLEPSNREPYTRVTVQVRLSCGSRETAAVLHALESGSPRLFIGNLNILVQRRYFAPGTGGDTGEGGQDVTFDLYGYLVPAGKGGIDAPR</sequence>
<evidence type="ECO:0000313" key="3">
    <source>
        <dbReference type="Proteomes" id="UP000523196"/>
    </source>
</evidence>